<dbReference type="PANTHER" id="PTHR12526">
    <property type="entry name" value="GLYCOSYLTRANSFERASE"/>
    <property type="match status" value="1"/>
</dbReference>
<dbReference type="Proteomes" id="UP001317532">
    <property type="component" value="Chromosome"/>
</dbReference>
<keyword evidence="1" id="KW-0328">Glycosyltransferase</keyword>
<dbReference type="SUPFAM" id="SSF53756">
    <property type="entry name" value="UDP-Glycosyltransferase/glycogen phosphorylase"/>
    <property type="match status" value="1"/>
</dbReference>
<evidence type="ECO:0000256" key="1">
    <source>
        <dbReference type="ARBA" id="ARBA00022676"/>
    </source>
</evidence>
<sequence length="389" mass="41221">MRTLLLLCDQAGPAGGAERYWETVVPALVARGIRVRILARETSRHPYGDDAVARVAWGAESEPPNDAAAAAVAAEIRRVRPDAIVTASVFDRAVLDAVHAAAVPWTVRLHDHRALCPTGDRVYPQFPAICTAAMGAACCAATLLRGCVRGPRPASFAAIAARVAVRRRIARADRILVSSGHMRATCIANGIAAERIAITPPPLPDAAFAQPPPPRADPQRLIFASRLTPRKGLRSLVAALARIAPRRRPLLVVAGSGEAEERAARADAQRSGVAVAWRGRLDAAALRSEFDDATAAAVPSLWPEPFGLVGIEAQARGRPAVAYDVGGIGDWIGDAGIAVARGDERALAGAIERIVEEPAWSAFARNARRRAESYRLDAHVARLLDLCAG</sequence>
<keyword evidence="6" id="KW-1185">Reference proteome</keyword>
<dbReference type="Pfam" id="PF13579">
    <property type="entry name" value="Glyco_trans_4_4"/>
    <property type="match status" value="1"/>
</dbReference>
<evidence type="ECO:0000313" key="5">
    <source>
        <dbReference type="EMBL" id="BDE05376.1"/>
    </source>
</evidence>
<dbReference type="KEGG" id="vab:WPS_06520"/>
<feature type="domain" description="Glycosyl transferase family 1" evidence="3">
    <location>
        <begin position="214"/>
        <end position="368"/>
    </location>
</feature>
<evidence type="ECO:0000259" key="3">
    <source>
        <dbReference type="Pfam" id="PF00534"/>
    </source>
</evidence>
<dbReference type="Pfam" id="PF00534">
    <property type="entry name" value="Glycos_transf_1"/>
    <property type="match status" value="1"/>
</dbReference>
<dbReference type="AlphaFoldDB" id="A0AAN1XVT3"/>
<dbReference type="Gene3D" id="3.40.50.2000">
    <property type="entry name" value="Glycogen Phosphorylase B"/>
    <property type="match status" value="2"/>
</dbReference>
<reference evidence="5 6" key="1">
    <citation type="journal article" date="2022" name="ISME Commun">
        <title>Vulcanimicrobium alpinus gen. nov. sp. nov., the first cultivated representative of the candidate phylum 'Eremiobacterota', is a metabolically versatile aerobic anoxygenic phototroph.</title>
        <authorList>
            <person name="Yabe S."/>
            <person name="Muto K."/>
            <person name="Abe K."/>
            <person name="Yokota A."/>
            <person name="Staudigel H."/>
            <person name="Tebo B.M."/>
        </authorList>
    </citation>
    <scope>NUCLEOTIDE SEQUENCE [LARGE SCALE GENOMIC DNA]</scope>
    <source>
        <strain evidence="5 6">WC8-2</strain>
    </source>
</reference>
<organism evidence="5 6">
    <name type="scientific">Vulcanimicrobium alpinum</name>
    <dbReference type="NCBI Taxonomy" id="3016050"/>
    <lineage>
        <taxon>Bacteria</taxon>
        <taxon>Bacillati</taxon>
        <taxon>Vulcanimicrobiota</taxon>
        <taxon>Vulcanimicrobiia</taxon>
        <taxon>Vulcanimicrobiales</taxon>
        <taxon>Vulcanimicrobiaceae</taxon>
        <taxon>Vulcanimicrobium</taxon>
    </lineage>
</organism>
<name>A0AAN1XVT3_UNVUL</name>
<evidence type="ECO:0008006" key="7">
    <source>
        <dbReference type="Google" id="ProtNLM"/>
    </source>
</evidence>
<dbReference type="InterPro" id="IPR001296">
    <property type="entry name" value="Glyco_trans_1"/>
</dbReference>
<dbReference type="RefSeq" id="WP_317996423.1">
    <property type="nucleotide sequence ID" value="NZ_AP025523.1"/>
</dbReference>
<dbReference type="PANTHER" id="PTHR12526:SF510">
    <property type="entry name" value="D-INOSITOL 3-PHOSPHATE GLYCOSYLTRANSFERASE"/>
    <property type="match status" value="1"/>
</dbReference>
<protein>
    <recommendedName>
        <fullName evidence="7">Glycosyltransferase</fullName>
    </recommendedName>
</protein>
<accession>A0AAN1XVT3</accession>
<evidence type="ECO:0000259" key="4">
    <source>
        <dbReference type="Pfam" id="PF13579"/>
    </source>
</evidence>
<dbReference type="CDD" id="cd03801">
    <property type="entry name" value="GT4_PimA-like"/>
    <property type="match status" value="1"/>
</dbReference>
<evidence type="ECO:0000256" key="2">
    <source>
        <dbReference type="ARBA" id="ARBA00022679"/>
    </source>
</evidence>
<dbReference type="GO" id="GO:0016757">
    <property type="term" value="F:glycosyltransferase activity"/>
    <property type="evidence" value="ECO:0007669"/>
    <property type="project" value="UniProtKB-KW"/>
</dbReference>
<dbReference type="EMBL" id="AP025523">
    <property type="protein sequence ID" value="BDE05376.1"/>
    <property type="molecule type" value="Genomic_DNA"/>
</dbReference>
<gene>
    <name evidence="5" type="ORF">WPS_06520</name>
</gene>
<feature type="domain" description="Glycosyltransferase subfamily 4-like N-terminal" evidence="4">
    <location>
        <begin position="15"/>
        <end position="201"/>
    </location>
</feature>
<keyword evidence="2" id="KW-0808">Transferase</keyword>
<dbReference type="InterPro" id="IPR028098">
    <property type="entry name" value="Glyco_trans_4-like_N"/>
</dbReference>
<evidence type="ECO:0000313" key="6">
    <source>
        <dbReference type="Proteomes" id="UP001317532"/>
    </source>
</evidence>
<proteinExistence type="predicted"/>